<comment type="catalytic activity">
    <reaction evidence="6">
        <text>tRNA(Met) + L-methionine + ATP = L-methionyl-tRNA(Met) + AMP + diphosphate</text>
        <dbReference type="Rhea" id="RHEA:13481"/>
        <dbReference type="Rhea" id="RHEA-COMP:9667"/>
        <dbReference type="Rhea" id="RHEA-COMP:9698"/>
        <dbReference type="ChEBI" id="CHEBI:30616"/>
        <dbReference type="ChEBI" id="CHEBI:33019"/>
        <dbReference type="ChEBI" id="CHEBI:57844"/>
        <dbReference type="ChEBI" id="CHEBI:78442"/>
        <dbReference type="ChEBI" id="CHEBI:78530"/>
        <dbReference type="ChEBI" id="CHEBI:456215"/>
        <dbReference type="EC" id="6.1.1.10"/>
    </reaction>
</comment>
<keyword evidence="11" id="KW-1185">Reference proteome</keyword>
<dbReference type="InterPro" id="IPR001412">
    <property type="entry name" value="aa-tRNA-synth_I_CS"/>
</dbReference>
<evidence type="ECO:0000256" key="6">
    <source>
        <dbReference type="ARBA" id="ARBA00047364"/>
    </source>
</evidence>
<evidence type="ECO:0000256" key="2">
    <source>
        <dbReference type="ARBA" id="ARBA00022741"/>
    </source>
</evidence>
<keyword evidence="5 7" id="KW-0030">Aminoacyl-tRNA synthetase</keyword>
<accession>A0ABV9TUW7</accession>
<dbReference type="PANTHER" id="PTHR45765">
    <property type="entry name" value="METHIONINE--TRNA LIGASE"/>
    <property type="match status" value="1"/>
</dbReference>
<evidence type="ECO:0000256" key="1">
    <source>
        <dbReference type="ARBA" id="ARBA00022598"/>
    </source>
</evidence>
<dbReference type="InterPro" id="IPR015413">
    <property type="entry name" value="Methionyl/Leucyl_tRNA_Synth"/>
</dbReference>
<keyword evidence="1 7" id="KW-0436">Ligase</keyword>
<dbReference type="Proteomes" id="UP001595872">
    <property type="component" value="Unassembled WGS sequence"/>
</dbReference>
<evidence type="ECO:0000256" key="7">
    <source>
        <dbReference type="RuleBase" id="RU363039"/>
    </source>
</evidence>
<dbReference type="Gene3D" id="2.20.28.20">
    <property type="entry name" value="Methionyl-tRNA synthetase, Zn-domain"/>
    <property type="match status" value="1"/>
</dbReference>
<dbReference type="SUPFAM" id="SSF52374">
    <property type="entry name" value="Nucleotidylyl transferase"/>
    <property type="match status" value="1"/>
</dbReference>
<dbReference type="PANTHER" id="PTHR45765:SF1">
    <property type="entry name" value="METHIONINE--TRNA LIGASE, CYTOPLASMIC"/>
    <property type="match status" value="1"/>
</dbReference>
<reference evidence="11" key="1">
    <citation type="journal article" date="2019" name="Int. J. Syst. Evol. Microbiol.">
        <title>The Global Catalogue of Microorganisms (GCM) 10K type strain sequencing project: providing services to taxonomists for standard genome sequencing and annotation.</title>
        <authorList>
            <consortium name="The Broad Institute Genomics Platform"/>
            <consortium name="The Broad Institute Genome Sequencing Center for Infectious Disease"/>
            <person name="Wu L."/>
            <person name="Ma J."/>
        </authorList>
    </citation>
    <scope>NUCLEOTIDE SEQUENCE [LARGE SCALE GENOMIC DNA]</scope>
    <source>
        <strain evidence="11">KLKA75</strain>
    </source>
</reference>
<evidence type="ECO:0000256" key="5">
    <source>
        <dbReference type="ARBA" id="ARBA00023146"/>
    </source>
</evidence>
<organism evidence="10 11">
    <name type="scientific">Actinomadura gamaensis</name>
    <dbReference type="NCBI Taxonomy" id="1763541"/>
    <lineage>
        <taxon>Bacteria</taxon>
        <taxon>Bacillati</taxon>
        <taxon>Actinomycetota</taxon>
        <taxon>Actinomycetes</taxon>
        <taxon>Streptosporangiales</taxon>
        <taxon>Thermomonosporaceae</taxon>
        <taxon>Actinomadura</taxon>
    </lineage>
</organism>
<feature type="compositionally biased region" description="Low complexity" evidence="8">
    <location>
        <begin position="529"/>
        <end position="544"/>
    </location>
</feature>
<keyword evidence="3 7" id="KW-0067">ATP-binding</keyword>
<evidence type="ECO:0000256" key="4">
    <source>
        <dbReference type="ARBA" id="ARBA00022917"/>
    </source>
</evidence>
<dbReference type="RefSeq" id="WP_378252959.1">
    <property type="nucleotide sequence ID" value="NZ_JBHSIT010000002.1"/>
</dbReference>
<gene>
    <name evidence="10" type="ORF">ACFPCY_07815</name>
</gene>
<keyword evidence="4 7" id="KW-0648">Protein biosynthesis</keyword>
<feature type="domain" description="Methionyl/Leucyl tRNA synthetase" evidence="9">
    <location>
        <begin position="14"/>
        <end position="398"/>
    </location>
</feature>
<feature type="region of interest" description="Disordered" evidence="8">
    <location>
        <begin position="515"/>
        <end position="544"/>
    </location>
</feature>
<sequence length="544" mass="58663">MSGTPAAGAARPVIVIAATPTSNGDLHVGHMAGPYLAGDVYARYAAATGRPVVYTTITDDSQTYVPTTAHRLGVEPRELVADSTARIQRTITAMGLSMAGLPPVDDRYRATVLDFFTRLHADGKLRRRTVRLPYVPATGTYLYDGLMKGICPSCLAGSAGGVCEGCGHPNNYDELLAPAATTDPDAEVTVREAEILVLPAEEYRDRLTAYYAEREGRWRPNAMRLVRELLAGPLPEIPVTVPGTWGIAAPFPETPGQILYPWVEAMPAVMYATWWANGRDGEPAAETDAHWRAGADPELVYFHGFDNVYHWGFLDLVMLMAHGDRYALPESNVVNEFYDLRGEKFSTSRGHLVWTADLLEDVPRDLVRFYLSLTAPETQRTDFTVEAMRAATGRRLVGPWNRLADALRAATLADEPGPRPVSGEGRTRAAVMAARFRSCYDLASFSPARAAETLLIHLDRLVASASAGTASTGDLLLEARTLLAFAAPILIDVAAEARAAGVDLRTDAAEPPTEISPFVLPRLPDSARPDAALAGADGRAPAGV</sequence>
<protein>
    <submittedName>
        <fullName evidence="10">Class I tRNA ligase family protein</fullName>
    </submittedName>
</protein>
<evidence type="ECO:0000313" key="11">
    <source>
        <dbReference type="Proteomes" id="UP001595872"/>
    </source>
</evidence>
<dbReference type="InterPro" id="IPR014729">
    <property type="entry name" value="Rossmann-like_a/b/a_fold"/>
</dbReference>
<dbReference type="PROSITE" id="PS00178">
    <property type="entry name" value="AA_TRNA_LIGASE_I"/>
    <property type="match status" value="1"/>
</dbReference>
<dbReference type="GO" id="GO:0016874">
    <property type="term" value="F:ligase activity"/>
    <property type="evidence" value="ECO:0007669"/>
    <property type="project" value="UniProtKB-KW"/>
</dbReference>
<dbReference type="InterPro" id="IPR023458">
    <property type="entry name" value="Met-tRNA_ligase_1"/>
</dbReference>
<proteinExistence type="inferred from homology"/>
<evidence type="ECO:0000256" key="3">
    <source>
        <dbReference type="ARBA" id="ARBA00022840"/>
    </source>
</evidence>
<dbReference type="Pfam" id="PF09334">
    <property type="entry name" value="tRNA-synt_1g"/>
    <property type="match status" value="1"/>
</dbReference>
<dbReference type="EMBL" id="JBHSIT010000002">
    <property type="protein sequence ID" value="MFC4907221.1"/>
    <property type="molecule type" value="Genomic_DNA"/>
</dbReference>
<dbReference type="InterPro" id="IPR029038">
    <property type="entry name" value="MetRS_Zn"/>
</dbReference>
<dbReference type="Gene3D" id="3.40.50.620">
    <property type="entry name" value="HUPs"/>
    <property type="match status" value="1"/>
</dbReference>
<name>A0ABV9TUW7_9ACTN</name>
<evidence type="ECO:0000256" key="8">
    <source>
        <dbReference type="SAM" id="MobiDB-lite"/>
    </source>
</evidence>
<evidence type="ECO:0000259" key="9">
    <source>
        <dbReference type="Pfam" id="PF09334"/>
    </source>
</evidence>
<comment type="caution">
    <text evidence="10">The sequence shown here is derived from an EMBL/GenBank/DDBJ whole genome shotgun (WGS) entry which is preliminary data.</text>
</comment>
<comment type="similarity">
    <text evidence="7">Belongs to the class-I aminoacyl-tRNA synthetase family.</text>
</comment>
<evidence type="ECO:0000313" key="10">
    <source>
        <dbReference type="EMBL" id="MFC4907221.1"/>
    </source>
</evidence>
<keyword evidence="2 7" id="KW-0547">Nucleotide-binding</keyword>